<comment type="catalytic activity">
    <reaction evidence="11">
        <text>2 pyruvate + H(+) = (2S)-2-acetolactate + CO2</text>
        <dbReference type="Rhea" id="RHEA:25249"/>
        <dbReference type="ChEBI" id="CHEBI:15361"/>
        <dbReference type="ChEBI" id="CHEBI:15378"/>
        <dbReference type="ChEBI" id="CHEBI:16526"/>
        <dbReference type="ChEBI" id="CHEBI:58476"/>
        <dbReference type="EC" id="2.2.1.6"/>
    </reaction>
</comment>
<evidence type="ECO:0000256" key="4">
    <source>
        <dbReference type="ARBA" id="ARBA00013145"/>
    </source>
</evidence>
<feature type="domain" description="Thiamine pyrophosphate enzyme TPP-binding" evidence="13">
    <location>
        <begin position="404"/>
        <end position="551"/>
    </location>
</feature>
<feature type="domain" description="Thiamine pyrophosphate enzyme N-terminal TPP-binding" evidence="14">
    <location>
        <begin position="13"/>
        <end position="125"/>
    </location>
</feature>
<dbReference type="InterPro" id="IPR045229">
    <property type="entry name" value="TPP_enz"/>
</dbReference>
<dbReference type="PROSITE" id="PS00187">
    <property type="entry name" value="TPP_ENZYMES"/>
    <property type="match status" value="1"/>
</dbReference>
<evidence type="ECO:0000259" key="14">
    <source>
        <dbReference type="Pfam" id="PF02776"/>
    </source>
</evidence>
<evidence type="ECO:0000259" key="12">
    <source>
        <dbReference type="Pfam" id="PF00205"/>
    </source>
</evidence>
<evidence type="ECO:0000259" key="13">
    <source>
        <dbReference type="Pfam" id="PF02775"/>
    </source>
</evidence>
<reference evidence="15 16" key="1">
    <citation type="submission" date="2021-10" db="EMBL/GenBank/DDBJ databases">
        <title>Draft genome of Aestuariibacter halophilus JC2043.</title>
        <authorList>
            <person name="Emsley S.A."/>
            <person name="Pfannmuller K.M."/>
            <person name="Ushijima B."/>
            <person name="Saw J.H."/>
            <person name="Videau P."/>
        </authorList>
    </citation>
    <scope>NUCLEOTIDE SEQUENCE [LARGE SCALE GENOMIC DNA]</scope>
    <source>
        <strain evidence="15 16">JC2043</strain>
    </source>
</reference>
<feature type="domain" description="Thiamine pyrophosphate enzyme central" evidence="12">
    <location>
        <begin position="205"/>
        <end position="340"/>
    </location>
</feature>
<keyword evidence="6 11" id="KW-0808">Transferase</keyword>
<evidence type="ECO:0000313" key="16">
    <source>
        <dbReference type="Proteomes" id="UP001520878"/>
    </source>
</evidence>
<evidence type="ECO:0000256" key="7">
    <source>
        <dbReference type="ARBA" id="ARBA00022723"/>
    </source>
</evidence>
<evidence type="ECO:0000256" key="8">
    <source>
        <dbReference type="ARBA" id="ARBA00022842"/>
    </source>
</evidence>
<dbReference type="SUPFAM" id="SSF52518">
    <property type="entry name" value="Thiamin diphosphate-binding fold (THDP-binding)"/>
    <property type="match status" value="2"/>
</dbReference>
<dbReference type="InterPro" id="IPR011766">
    <property type="entry name" value="TPP_enzyme_TPP-bd"/>
</dbReference>
<dbReference type="InterPro" id="IPR012846">
    <property type="entry name" value="Acetolactate_synth_lsu"/>
</dbReference>
<dbReference type="Pfam" id="PF00205">
    <property type="entry name" value="TPP_enzyme_M"/>
    <property type="match status" value="1"/>
</dbReference>
<keyword evidence="16" id="KW-1185">Reference proteome</keyword>
<dbReference type="Pfam" id="PF02775">
    <property type="entry name" value="TPP_enzyme_C"/>
    <property type="match status" value="1"/>
</dbReference>
<comment type="similarity">
    <text evidence="3 11">Belongs to the TPP enzyme family.</text>
</comment>
<evidence type="ECO:0000256" key="6">
    <source>
        <dbReference type="ARBA" id="ARBA00022679"/>
    </source>
</evidence>
<dbReference type="InterPro" id="IPR029061">
    <property type="entry name" value="THDP-binding"/>
</dbReference>
<organism evidence="15 16">
    <name type="scientific">Fluctibacter halophilus</name>
    <dbReference type="NCBI Taxonomy" id="226011"/>
    <lineage>
        <taxon>Bacteria</taxon>
        <taxon>Pseudomonadati</taxon>
        <taxon>Pseudomonadota</taxon>
        <taxon>Gammaproteobacteria</taxon>
        <taxon>Alteromonadales</taxon>
        <taxon>Alteromonadaceae</taxon>
        <taxon>Fluctibacter</taxon>
    </lineage>
</organism>
<dbReference type="CDD" id="cd07035">
    <property type="entry name" value="TPP_PYR_POX_like"/>
    <property type="match status" value="1"/>
</dbReference>
<evidence type="ECO:0000256" key="1">
    <source>
        <dbReference type="ARBA" id="ARBA00004974"/>
    </source>
</evidence>
<dbReference type="InterPro" id="IPR039368">
    <property type="entry name" value="AHAS_TPP"/>
</dbReference>
<dbReference type="SUPFAM" id="SSF52467">
    <property type="entry name" value="DHS-like NAD/FAD-binding domain"/>
    <property type="match status" value="1"/>
</dbReference>
<dbReference type="Gene3D" id="3.40.50.970">
    <property type="match status" value="2"/>
</dbReference>
<evidence type="ECO:0000256" key="5">
    <source>
        <dbReference type="ARBA" id="ARBA00022605"/>
    </source>
</evidence>
<keyword evidence="10 11" id="KW-0100">Branched-chain amino acid biosynthesis</keyword>
<accession>A0ABS8G8L8</accession>
<evidence type="ECO:0000313" key="15">
    <source>
        <dbReference type="EMBL" id="MCC2616919.1"/>
    </source>
</evidence>
<comment type="pathway">
    <text evidence="1 11">Amino-acid biosynthesis; L-isoleucine biosynthesis; L-isoleucine from 2-oxobutanoate: step 1/4.</text>
</comment>
<evidence type="ECO:0000256" key="9">
    <source>
        <dbReference type="ARBA" id="ARBA00023052"/>
    </source>
</evidence>
<keyword evidence="5 11" id="KW-0028">Amino-acid biosynthesis</keyword>
<evidence type="ECO:0000256" key="3">
    <source>
        <dbReference type="ARBA" id="ARBA00007812"/>
    </source>
</evidence>
<evidence type="ECO:0000256" key="2">
    <source>
        <dbReference type="ARBA" id="ARBA00005025"/>
    </source>
</evidence>
<dbReference type="NCBIfam" id="TIGR00118">
    <property type="entry name" value="acolac_lg"/>
    <property type="match status" value="1"/>
</dbReference>
<dbReference type="GO" id="GO:0003984">
    <property type="term" value="F:acetolactate synthase activity"/>
    <property type="evidence" value="ECO:0007669"/>
    <property type="project" value="UniProtKB-EC"/>
</dbReference>
<comment type="cofactor">
    <cofactor evidence="11">
        <name>Mg(2+)</name>
        <dbReference type="ChEBI" id="CHEBI:18420"/>
    </cofactor>
    <text evidence="11">Binds 1 Mg(2+) ion per subunit.</text>
</comment>
<keyword evidence="8 11" id="KW-0460">Magnesium</keyword>
<dbReference type="PANTHER" id="PTHR18968:SF142">
    <property type="entry name" value="ACETOLACTATE SYNTHASE"/>
    <property type="match status" value="1"/>
</dbReference>
<comment type="pathway">
    <text evidence="2 11">Amino-acid biosynthesis; L-valine biosynthesis; L-valine from pyruvate: step 1/4.</text>
</comment>
<dbReference type="PANTHER" id="PTHR18968">
    <property type="entry name" value="THIAMINE PYROPHOSPHATE ENZYMES"/>
    <property type="match status" value="1"/>
</dbReference>
<dbReference type="EC" id="2.2.1.6" evidence="4 11"/>
<comment type="cofactor">
    <cofactor evidence="11">
        <name>thiamine diphosphate</name>
        <dbReference type="ChEBI" id="CHEBI:58937"/>
    </cofactor>
    <text evidence="11">Binds 1 thiamine pyrophosphate per subunit.</text>
</comment>
<sequence>MCVDDSLSERPVTGADELLRVLASLGVDTVFGYPGGAVLPLYDAIFRQSAIQHVLVRHEQAAVHAAQGYARATGKTGVCIVTSGPGATNTLTGMVDALMDSTPVLCISGQVNSALLGTQAFQEANMVSLYRAATKYNGLVTQLDTLPERLAQSLALTREGRPGPVSLDISKDVQGAEYRQTTSYDTLNAWFVRRPYETQLTPVYDKIIALCEKAQRPMVLVGGGVTAAGPVAVDALRQWLACSGIPCTSTLMGLGVVAPEMPGYMGMAGMHGTLEANLALHGCDLLINLGARFDDRLTGNLAGFAPQATVVHVDVDPACLNKLVRTDVPVCADLTDVLPGLLSLWRERAVGMLTLDSWFKQLREWQDEECLAYQSSGGLLSPQEAIDRLWQRVGDLNPIVCTEVGQHQMWAAQYCRFRYPRRWVTSGGLGTMGFGLPAAIGAQWANPDDLVIDIAGDASIQMNIQELATAVQYKLPVKIFILNNERMGMVRQWQDRHYQGRRSFSYAESLPDFVALAASYGATGIRISNADEFDGAIERMLACDGPVIVDCCVTKDQNCYPMIPAGANHNEVVLAE</sequence>
<evidence type="ECO:0000256" key="10">
    <source>
        <dbReference type="ARBA" id="ARBA00023304"/>
    </source>
</evidence>
<dbReference type="CDD" id="cd02015">
    <property type="entry name" value="TPP_AHAS"/>
    <property type="match status" value="1"/>
</dbReference>
<dbReference type="InterPro" id="IPR029035">
    <property type="entry name" value="DHS-like_NAD/FAD-binding_dom"/>
</dbReference>
<dbReference type="InterPro" id="IPR000399">
    <property type="entry name" value="TPP-bd_CS"/>
</dbReference>
<proteinExistence type="inferred from homology"/>
<dbReference type="InterPro" id="IPR012001">
    <property type="entry name" value="Thiamin_PyroP_enz_TPP-bd_dom"/>
</dbReference>
<comment type="caution">
    <text evidence="15">The sequence shown here is derived from an EMBL/GenBank/DDBJ whole genome shotgun (WGS) entry which is preliminary data.</text>
</comment>
<name>A0ABS8G8L8_9ALTE</name>
<dbReference type="Proteomes" id="UP001520878">
    <property type="component" value="Unassembled WGS sequence"/>
</dbReference>
<dbReference type="Pfam" id="PF02776">
    <property type="entry name" value="TPP_enzyme_N"/>
    <property type="match status" value="1"/>
</dbReference>
<dbReference type="EMBL" id="JAJEWP010000003">
    <property type="protein sequence ID" value="MCC2616919.1"/>
    <property type="molecule type" value="Genomic_DNA"/>
</dbReference>
<evidence type="ECO:0000256" key="11">
    <source>
        <dbReference type="RuleBase" id="RU003591"/>
    </source>
</evidence>
<dbReference type="Gene3D" id="3.40.50.1220">
    <property type="entry name" value="TPP-binding domain"/>
    <property type="match status" value="1"/>
</dbReference>
<dbReference type="RefSeq" id="WP_229160743.1">
    <property type="nucleotide sequence ID" value="NZ_JAJEWP010000003.1"/>
</dbReference>
<keyword evidence="9 11" id="KW-0786">Thiamine pyrophosphate</keyword>
<protein>
    <recommendedName>
        <fullName evidence="4 11">Acetolactate synthase</fullName>
        <ecNumber evidence="4 11">2.2.1.6</ecNumber>
    </recommendedName>
</protein>
<gene>
    <name evidence="15" type="primary">ilvB</name>
    <name evidence="15" type="ORF">LJ739_11770</name>
</gene>
<dbReference type="InterPro" id="IPR012000">
    <property type="entry name" value="Thiamin_PyroP_enz_cen_dom"/>
</dbReference>
<keyword evidence="7 11" id="KW-0479">Metal-binding</keyword>